<dbReference type="InterPro" id="IPR036941">
    <property type="entry name" value="Rcpt_L-dom_sf"/>
</dbReference>
<organism evidence="18 19">
    <name type="scientific">Aedes albopictus</name>
    <name type="common">Asian tiger mosquito</name>
    <name type="synonym">Stegomyia albopicta</name>
    <dbReference type="NCBI Taxonomy" id="7160"/>
    <lineage>
        <taxon>Eukaryota</taxon>
        <taxon>Metazoa</taxon>
        <taxon>Ecdysozoa</taxon>
        <taxon>Arthropoda</taxon>
        <taxon>Hexapoda</taxon>
        <taxon>Insecta</taxon>
        <taxon>Pterygota</taxon>
        <taxon>Neoptera</taxon>
        <taxon>Endopterygota</taxon>
        <taxon>Diptera</taxon>
        <taxon>Nematocera</taxon>
        <taxon>Culicoidea</taxon>
        <taxon>Culicidae</taxon>
        <taxon>Culicinae</taxon>
        <taxon>Aedini</taxon>
        <taxon>Aedes</taxon>
        <taxon>Stegomyia</taxon>
    </lineage>
</organism>
<feature type="transmembrane region" description="Helical" evidence="15">
    <location>
        <begin position="944"/>
        <end position="964"/>
    </location>
</feature>
<feature type="domain" description="Fibronectin type-III" evidence="17">
    <location>
        <begin position="491"/>
        <end position="593"/>
    </location>
</feature>
<keyword evidence="7" id="KW-0418">Kinase</keyword>
<feature type="domain" description="Fibronectin type-III" evidence="17">
    <location>
        <begin position="617"/>
        <end position="805"/>
    </location>
</feature>
<dbReference type="Gene3D" id="2.10.220.10">
    <property type="entry name" value="Hormone Receptor, Insulin-like Growth Factor Receptor 1, Chain A, domain 2"/>
    <property type="match status" value="1"/>
</dbReference>
<dbReference type="Gene3D" id="3.80.20.20">
    <property type="entry name" value="Receptor L-domain"/>
    <property type="match status" value="2"/>
</dbReference>
<dbReference type="InterPro" id="IPR009030">
    <property type="entry name" value="Growth_fac_rcpt_cys_sf"/>
</dbReference>
<dbReference type="InterPro" id="IPR036116">
    <property type="entry name" value="FN3_sf"/>
</dbReference>
<dbReference type="SUPFAM" id="SSF52058">
    <property type="entry name" value="L domain-like"/>
    <property type="match status" value="2"/>
</dbReference>
<keyword evidence="12" id="KW-0675">Receptor</keyword>
<keyword evidence="5 15" id="KW-0812">Transmembrane</keyword>
<sequence length="993" mass="114219">MMKNVCLYVHVVVFITLPLVIPKRSRSDTAWVTAQDQNAVVDDNYTDEDNDLCRNVDIRNNLARLHYIENCTVITGFLQLVLIERVPHEEFVKYNISKLREVTGFVLFFHVYNLRSLRDLFPNLMVIRGKTLIGNYALIFYDLPDLEEIGLKNLIAIQDGFVFVQHCPKLCYTDTIAWSNITHRSNVSLDLNSFDKPDKSLKCNKTNICHGCAQPYCWSNMSCQRFHTGYDFTGKIKCHELCLGGCVNRKDTGCRVCRGPKDGRRCVAQCPEDKMLYQETMRCITKPNCIDRGGLLFEGLCLKDCPAGFSATNVELADVDFSNHTCYPCHQQCPKICEGSQIMYLADAERLEGCTIINGTLQIRMNEDHPHLVAELRRSLGRIQEIMGYLKVYRSNTLPSLEFLENLEIIHGQWELGHGKYSLMIYENANLQKLWNYGDYPMSLKLITGSMYFVYNPLLCISHIEVLKKMTTYNSTNDLISADSNGFMQSCNVVSLIVKSEVQSSRNVTIYWTRFNTAPSQQLMGYIIFFTPSDTSRSPYDGRDVCSEYSWQSKLVHLNDTNTSHKVFLAYNLTGLKPFTRYAYYIKTYLTDSLHNVTHRRIGQSIVHYFKTQIARPTPPLRVFTTRKTDDSITFSWKILKSEENLVQRYHVDVFIQPDDRKLLDQRNYCLNPREVEKEPEMVEECTAEMCCSVNSVFLDVPDFSDSDSDFYSRKKRAVELKKVYVQTAKITDEFQSIMYGFLSDSHSTETTSKVHRTKRDTENFRNRIYYNDFYAGGIEYTVSNLLPYTYYTFQLFACSAADSSYCSAYSIYSDRTDPSPVLQPLNLIVIKESPLDSSEANTIVISFNEPELANGAIVAFNVEIKILNAQPEGRKSRVECITRLEHERAGYEYRFRNLSIGEYAVRAQAVSLSGPDRFSDWYFAKVEEWKEPLVEDNSVRNGMITFGVLLGLTVGMIGGYVLYHKYKKHHDDKELLIENDGNEDGFVDCDLR</sequence>
<keyword evidence="19" id="KW-1185">Reference proteome</keyword>
<dbReference type="InterPro" id="IPR000494">
    <property type="entry name" value="Rcpt_L-dom"/>
</dbReference>
<dbReference type="SMART" id="SM00060">
    <property type="entry name" value="FN3"/>
    <property type="match status" value="3"/>
</dbReference>
<evidence type="ECO:0000256" key="11">
    <source>
        <dbReference type="ARBA" id="ARBA00023137"/>
    </source>
</evidence>
<keyword evidence="3" id="KW-0597">Phosphoprotein</keyword>
<dbReference type="GeneID" id="109402097"/>
<dbReference type="SMART" id="SM00261">
    <property type="entry name" value="FU"/>
    <property type="match status" value="1"/>
</dbReference>
<keyword evidence="6" id="KW-0547">Nucleotide-binding</keyword>
<evidence type="ECO:0000256" key="4">
    <source>
        <dbReference type="ARBA" id="ARBA00022679"/>
    </source>
</evidence>
<evidence type="ECO:0000256" key="5">
    <source>
        <dbReference type="ARBA" id="ARBA00022692"/>
    </source>
</evidence>
<dbReference type="InterPro" id="IPR006211">
    <property type="entry name" value="Furin-like_Cys-rich_dom"/>
</dbReference>
<reference evidence="19" key="1">
    <citation type="journal article" date="2015" name="Proc. Natl. Acad. Sci. U.S.A.">
        <title>Genome sequence of the Asian Tiger mosquito, Aedes albopictus, reveals insights into its biology, genetics, and evolution.</title>
        <authorList>
            <person name="Chen X.G."/>
            <person name="Jiang X."/>
            <person name="Gu J."/>
            <person name="Xu M."/>
            <person name="Wu Y."/>
            <person name="Deng Y."/>
            <person name="Zhang C."/>
            <person name="Bonizzoni M."/>
            <person name="Dermauw W."/>
            <person name="Vontas J."/>
            <person name="Armbruster P."/>
            <person name="Huang X."/>
            <person name="Yang Y."/>
            <person name="Zhang H."/>
            <person name="He W."/>
            <person name="Peng H."/>
            <person name="Liu Y."/>
            <person name="Wu K."/>
            <person name="Chen J."/>
            <person name="Lirakis M."/>
            <person name="Topalis P."/>
            <person name="Van Leeuwen T."/>
            <person name="Hall A.B."/>
            <person name="Jiang X."/>
            <person name="Thorpe C."/>
            <person name="Mueller R.L."/>
            <person name="Sun C."/>
            <person name="Waterhouse R.M."/>
            <person name="Yan G."/>
            <person name="Tu Z.J."/>
            <person name="Fang X."/>
            <person name="James A.A."/>
        </authorList>
    </citation>
    <scope>NUCLEOTIDE SEQUENCE [LARGE SCALE GENOMIC DNA]</scope>
    <source>
        <strain evidence="19">Foshan</strain>
    </source>
</reference>
<dbReference type="SUPFAM" id="SSF57184">
    <property type="entry name" value="Growth factor receptor domain"/>
    <property type="match status" value="1"/>
</dbReference>
<dbReference type="InterPro" id="IPR003961">
    <property type="entry name" value="FN3_dom"/>
</dbReference>
<dbReference type="SUPFAM" id="SSF49265">
    <property type="entry name" value="Fibronectin type III"/>
    <property type="match status" value="3"/>
</dbReference>
<dbReference type="RefSeq" id="XP_029708554.2">
    <property type="nucleotide sequence ID" value="XM_029852694.2"/>
</dbReference>
<keyword evidence="8" id="KW-0067">ATP-binding</keyword>
<proteinExistence type="predicted"/>
<evidence type="ECO:0000256" key="7">
    <source>
        <dbReference type="ARBA" id="ARBA00022777"/>
    </source>
</evidence>
<dbReference type="Pfam" id="PF00757">
    <property type="entry name" value="Furin-like"/>
    <property type="match status" value="1"/>
</dbReference>
<evidence type="ECO:0000259" key="17">
    <source>
        <dbReference type="SMART" id="SM00060"/>
    </source>
</evidence>
<evidence type="ECO:0000256" key="16">
    <source>
        <dbReference type="SAM" id="SignalP"/>
    </source>
</evidence>
<evidence type="ECO:0000256" key="6">
    <source>
        <dbReference type="ARBA" id="ARBA00022741"/>
    </source>
</evidence>
<dbReference type="Proteomes" id="UP000069940">
    <property type="component" value="Unassembled WGS sequence"/>
</dbReference>
<protein>
    <recommendedName>
        <fullName evidence="2">receptor protein-tyrosine kinase</fullName>
        <ecNumber evidence="2">2.7.10.1</ecNumber>
    </recommendedName>
</protein>
<evidence type="ECO:0000256" key="15">
    <source>
        <dbReference type="SAM" id="Phobius"/>
    </source>
</evidence>
<comment type="subcellular location">
    <subcellularLocation>
        <location evidence="1">Membrane</location>
        <topology evidence="1">Single-pass type I membrane protein</topology>
    </subcellularLocation>
</comment>
<evidence type="ECO:0000256" key="9">
    <source>
        <dbReference type="ARBA" id="ARBA00022989"/>
    </source>
</evidence>
<evidence type="ECO:0000256" key="8">
    <source>
        <dbReference type="ARBA" id="ARBA00022840"/>
    </source>
</evidence>
<reference evidence="18" key="2">
    <citation type="submission" date="2025-05" db="UniProtKB">
        <authorList>
            <consortium name="EnsemblMetazoa"/>
        </authorList>
    </citation>
    <scope>IDENTIFICATION</scope>
    <source>
        <strain evidence="18">Foshan</strain>
    </source>
</reference>
<accession>A0ABM1YV24</accession>
<comment type="catalytic activity">
    <reaction evidence="14">
        <text>L-tyrosyl-[protein] + ATP = O-phospho-L-tyrosyl-[protein] + ADP + H(+)</text>
        <dbReference type="Rhea" id="RHEA:10596"/>
        <dbReference type="Rhea" id="RHEA-COMP:10136"/>
        <dbReference type="Rhea" id="RHEA-COMP:20101"/>
        <dbReference type="ChEBI" id="CHEBI:15378"/>
        <dbReference type="ChEBI" id="CHEBI:30616"/>
        <dbReference type="ChEBI" id="CHEBI:46858"/>
        <dbReference type="ChEBI" id="CHEBI:61978"/>
        <dbReference type="ChEBI" id="CHEBI:456216"/>
        <dbReference type="EC" id="2.7.10.1"/>
    </reaction>
</comment>
<evidence type="ECO:0000256" key="1">
    <source>
        <dbReference type="ARBA" id="ARBA00004479"/>
    </source>
</evidence>
<keyword evidence="16" id="KW-0732">Signal</keyword>
<evidence type="ECO:0000256" key="3">
    <source>
        <dbReference type="ARBA" id="ARBA00022553"/>
    </source>
</evidence>
<evidence type="ECO:0000256" key="14">
    <source>
        <dbReference type="ARBA" id="ARBA00051243"/>
    </source>
</evidence>
<evidence type="ECO:0000256" key="13">
    <source>
        <dbReference type="ARBA" id="ARBA00023180"/>
    </source>
</evidence>
<keyword evidence="4" id="KW-0808">Transferase</keyword>
<dbReference type="Gene3D" id="2.60.40.10">
    <property type="entry name" value="Immunoglobulins"/>
    <property type="match status" value="3"/>
</dbReference>
<keyword evidence="13" id="KW-0325">Glycoprotein</keyword>
<dbReference type="EnsemblMetazoa" id="AALFPA23_012392.R17756">
    <property type="protein sequence ID" value="AALFPA23_012392.P17756"/>
    <property type="gene ID" value="AALFPA23_012392"/>
</dbReference>
<dbReference type="Pfam" id="PF01030">
    <property type="entry name" value="Recep_L_domain"/>
    <property type="match status" value="2"/>
</dbReference>
<dbReference type="InterPro" id="IPR006212">
    <property type="entry name" value="Furin_repeat"/>
</dbReference>
<keyword evidence="11" id="KW-0829">Tyrosine-protein kinase</keyword>
<dbReference type="CDD" id="cd00064">
    <property type="entry name" value="FU"/>
    <property type="match status" value="1"/>
</dbReference>
<keyword evidence="10 15" id="KW-0472">Membrane</keyword>
<evidence type="ECO:0000256" key="2">
    <source>
        <dbReference type="ARBA" id="ARBA00011902"/>
    </source>
</evidence>
<evidence type="ECO:0000313" key="19">
    <source>
        <dbReference type="Proteomes" id="UP000069940"/>
    </source>
</evidence>
<evidence type="ECO:0000313" key="18">
    <source>
        <dbReference type="EnsemblMetazoa" id="AALFPA23_012392.P17756"/>
    </source>
</evidence>
<dbReference type="InterPro" id="IPR013783">
    <property type="entry name" value="Ig-like_fold"/>
</dbReference>
<dbReference type="EC" id="2.7.10.1" evidence="2"/>
<feature type="domain" description="Fibronectin type-III" evidence="17">
    <location>
        <begin position="819"/>
        <end position="917"/>
    </location>
</feature>
<feature type="signal peptide" evidence="16">
    <location>
        <begin position="1"/>
        <end position="27"/>
    </location>
</feature>
<evidence type="ECO:0000256" key="10">
    <source>
        <dbReference type="ARBA" id="ARBA00023136"/>
    </source>
</evidence>
<evidence type="ECO:0000256" key="12">
    <source>
        <dbReference type="ARBA" id="ARBA00023170"/>
    </source>
</evidence>
<keyword evidence="9 15" id="KW-1133">Transmembrane helix</keyword>
<feature type="chain" id="PRO_5046060376" description="receptor protein-tyrosine kinase" evidence="16">
    <location>
        <begin position="28"/>
        <end position="993"/>
    </location>
</feature>
<name>A0ABM1YV24_AEDAL</name>